<comment type="similarity">
    <text evidence="2">Belongs to the VPS52 family.</text>
</comment>
<evidence type="ECO:0000256" key="2">
    <source>
        <dbReference type="ARBA" id="ARBA00008180"/>
    </source>
</evidence>
<evidence type="ECO:0000256" key="4">
    <source>
        <dbReference type="ARBA" id="ARBA00022927"/>
    </source>
</evidence>
<proteinExistence type="inferred from homology"/>
<keyword evidence="9" id="KW-1185">Reference proteome</keyword>
<dbReference type="InterPro" id="IPR007258">
    <property type="entry name" value="Vps52"/>
</dbReference>
<evidence type="ECO:0000256" key="5">
    <source>
        <dbReference type="ARBA" id="ARBA00023034"/>
    </source>
</evidence>
<dbReference type="InterPro" id="IPR048361">
    <property type="entry name" value="Vps52_C"/>
</dbReference>
<keyword evidence="3" id="KW-0813">Transport</keyword>
<comment type="subcellular location">
    <subcellularLocation>
        <location evidence="1">Golgi apparatus</location>
        <location evidence="1">trans-Golgi network</location>
    </subcellularLocation>
</comment>
<evidence type="ECO:0000259" key="6">
    <source>
        <dbReference type="Pfam" id="PF04129"/>
    </source>
</evidence>
<dbReference type="Pfam" id="PF20655">
    <property type="entry name" value="Vps52_C"/>
    <property type="match status" value="1"/>
</dbReference>
<dbReference type="InterPro" id="IPR048319">
    <property type="entry name" value="Vps52_CC"/>
</dbReference>
<evidence type="ECO:0000313" key="8">
    <source>
        <dbReference type="EMBL" id="RKP27208.1"/>
    </source>
</evidence>
<dbReference type="EMBL" id="KZ989250">
    <property type="protein sequence ID" value="RKP27208.1"/>
    <property type="molecule type" value="Genomic_DNA"/>
</dbReference>
<evidence type="ECO:0000313" key="9">
    <source>
        <dbReference type="Proteomes" id="UP000278143"/>
    </source>
</evidence>
<organism evidence="8 9">
    <name type="scientific">Syncephalis pseudoplumigaleata</name>
    <dbReference type="NCBI Taxonomy" id="1712513"/>
    <lineage>
        <taxon>Eukaryota</taxon>
        <taxon>Fungi</taxon>
        <taxon>Fungi incertae sedis</taxon>
        <taxon>Zoopagomycota</taxon>
        <taxon>Zoopagomycotina</taxon>
        <taxon>Zoopagomycetes</taxon>
        <taxon>Zoopagales</taxon>
        <taxon>Piptocephalidaceae</taxon>
        <taxon>Syncephalis</taxon>
    </lineage>
</organism>
<dbReference type="OrthoDB" id="19482at2759"/>
<gene>
    <name evidence="8" type="ORF">SYNPS1DRAFT_21209</name>
</gene>
<dbReference type="GO" id="GO:0006896">
    <property type="term" value="P:Golgi to vacuole transport"/>
    <property type="evidence" value="ECO:0007669"/>
    <property type="project" value="TreeGrafter"/>
</dbReference>
<dbReference type="PANTHER" id="PTHR14190:SF7">
    <property type="entry name" value="VACUOLAR PROTEIN SORTING-ASSOCIATED PROTEIN 52 HOMOLOG"/>
    <property type="match status" value="1"/>
</dbReference>
<evidence type="ECO:0000256" key="3">
    <source>
        <dbReference type="ARBA" id="ARBA00022448"/>
    </source>
</evidence>
<feature type="domain" description="Vps52 C-terminal" evidence="7">
    <location>
        <begin position="253"/>
        <end position="503"/>
    </location>
</feature>
<keyword evidence="4" id="KW-0653">Protein transport</keyword>
<sequence length="628" mass="71393">MASTASEPVEDARLAKDVRKHAVEVAEELRALERVMEETLLGFQTSLAEVSRGIMHIQQSSATMTQHLHNRKVGQQALDRNLTKLVVPLSLVATILQHPVDDPYMDALAILHAKLQYARRLEMDKVQLPVDLRDALERLRLAYAALTFLQSIVVVVVQATARVRKFLLEKADSLRVPNTNVQIIQQAVLLRHQPAFRFLRRWHVEAATEILQSYVNAMMLYYLDNFDQYSRGLWRLLPVDAALVFTTYRSAMTAADLFRATERKQILASTEGEVILAHMAEGSATLPLEKIIRSIHAALRDNACAEFVFILQFFIHRSEAEGAEIFAKVFQPTLKALLADIRHAVDNSFDIVGLIMSVRVLEQIGIEMERRQLSILDNHLQEAMMLIWPKYQLLIDRIARNIRELPVKKLTNNIQIGPHTTTIKFAALVAAILELSLGPNDGVVQNSVLKLRSEFNMLLDKMAASFSVPLDRHAFFINNIAAILSKLAHVSDEEPLLAHYQQSYETYVAEFVEQVLDQHFPELAHLARAAESAAPSLPNCDQDQLARISQDFNERWTSEIDELSRQVQLRISSHQAQIELMQAILSRLMAYYTHFYLLLEQVLDIHALDWTPLGVQTLMVDIKRLAFQ</sequence>
<dbReference type="PANTHER" id="PTHR14190">
    <property type="entry name" value="SUPPRESSOR OF ACTIN MUTATIONS 2/VACUOLAR PROTEIN SORTING 52"/>
    <property type="match status" value="1"/>
</dbReference>
<dbReference type="GO" id="GO:0005829">
    <property type="term" value="C:cytosol"/>
    <property type="evidence" value="ECO:0007669"/>
    <property type="project" value="GOC"/>
</dbReference>
<dbReference type="GO" id="GO:0042147">
    <property type="term" value="P:retrograde transport, endosome to Golgi"/>
    <property type="evidence" value="ECO:0007669"/>
    <property type="project" value="TreeGrafter"/>
</dbReference>
<dbReference type="AlphaFoldDB" id="A0A4P9Z467"/>
<evidence type="ECO:0000259" key="7">
    <source>
        <dbReference type="Pfam" id="PF20655"/>
    </source>
</evidence>
<dbReference type="GO" id="GO:0015031">
    <property type="term" value="P:protein transport"/>
    <property type="evidence" value="ECO:0007669"/>
    <property type="project" value="UniProtKB-KW"/>
</dbReference>
<reference evidence="9" key="1">
    <citation type="journal article" date="2018" name="Nat. Microbiol.">
        <title>Leveraging single-cell genomics to expand the fungal tree of life.</title>
        <authorList>
            <person name="Ahrendt S.R."/>
            <person name="Quandt C.A."/>
            <person name="Ciobanu D."/>
            <person name="Clum A."/>
            <person name="Salamov A."/>
            <person name="Andreopoulos B."/>
            <person name="Cheng J.F."/>
            <person name="Woyke T."/>
            <person name="Pelin A."/>
            <person name="Henrissat B."/>
            <person name="Reynolds N.K."/>
            <person name="Benny G.L."/>
            <person name="Smith M.E."/>
            <person name="James T.Y."/>
            <person name="Grigoriev I.V."/>
        </authorList>
    </citation>
    <scope>NUCLEOTIDE SEQUENCE [LARGE SCALE GENOMIC DNA]</scope>
    <source>
        <strain evidence="9">Benny S71-1</strain>
    </source>
</reference>
<dbReference type="Proteomes" id="UP000278143">
    <property type="component" value="Unassembled WGS sequence"/>
</dbReference>
<dbReference type="GO" id="GO:0000938">
    <property type="term" value="C:GARP complex"/>
    <property type="evidence" value="ECO:0007669"/>
    <property type="project" value="TreeGrafter"/>
</dbReference>
<evidence type="ECO:0000256" key="1">
    <source>
        <dbReference type="ARBA" id="ARBA00004601"/>
    </source>
</evidence>
<dbReference type="GO" id="GO:0019905">
    <property type="term" value="F:syntaxin binding"/>
    <property type="evidence" value="ECO:0007669"/>
    <property type="project" value="TreeGrafter"/>
</dbReference>
<accession>A0A4P9Z467</accession>
<keyword evidence="5" id="KW-0333">Golgi apparatus</keyword>
<name>A0A4P9Z467_9FUNG</name>
<protein>
    <submittedName>
        <fullName evidence="8">Sac2 family-domain-containing protein</fullName>
    </submittedName>
</protein>
<dbReference type="GO" id="GO:0032456">
    <property type="term" value="P:endocytic recycling"/>
    <property type="evidence" value="ECO:0007669"/>
    <property type="project" value="TreeGrafter"/>
</dbReference>
<dbReference type="Pfam" id="PF04129">
    <property type="entry name" value="Vps52_CC"/>
    <property type="match status" value="1"/>
</dbReference>
<feature type="domain" description="Vps52 coiled-coil" evidence="6">
    <location>
        <begin position="35"/>
        <end position="199"/>
    </location>
</feature>